<accession>A0A2T2XFS9</accession>
<dbReference type="InterPro" id="IPR000045">
    <property type="entry name" value="Prepilin_IV_endopep_pep"/>
</dbReference>
<feature type="transmembrane region" description="Helical" evidence="2">
    <location>
        <begin position="179"/>
        <end position="196"/>
    </location>
</feature>
<comment type="similarity">
    <text evidence="1">Belongs to the peptidase A24 family.</text>
</comment>
<reference evidence="4 5" key="1">
    <citation type="journal article" date="2014" name="BMC Genomics">
        <title>Comparison of environmental and isolate Sulfobacillus genomes reveals diverse carbon, sulfur, nitrogen, and hydrogen metabolisms.</title>
        <authorList>
            <person name="Justice N.B."/>
            <person name="Norman A."/>
            <person name="Brown C.T."/>
            <person name="Singh A."/>
            <person name="Thomas B.C."/>
            <person name="Banfield J.F."/>
        </authorList>
    </citation>
    <scope>NUCLEOTIDE SEQUENCE [LARGE SCALE GENOMIC DNA]</scope>
    <source>
        <strain evidence="4">AMDSBA4</strain>
    </source>
</reference>
<dbReference type="PANTHER" id="PTHR30487:SF0">
    <property type="entry name" value="PREPILIN LEADER PEPTIDASE_N-METHYLTRANSFERASE-RELATED"/>
    <property type="match status" value="1"/>
</dbReference>
<comment type="caution">
    <text evidence="4">The sequence shown here is derived from an EMBL/GenBank/DDBJ whole genome shotgun (WGS) entry which is preliminary data.</text>
</comment>
<dbReference type="GO" id="GO:0006465">
    <property type="term" value="P:signal peptide processing"/>
    <property type="evidence" value="ECO:0007669"/>
    <property type="project" value="TreeGrafter"/>
</dbReference>
<feature type="transmembrane region" description="Helical" evidence="2">
    <location>
        <begin position="35"/>
        <end position="55"/>
    </location>
</feature>
<evidence type="ECO:0000256" key="2">
    <source>
        <dbReference type="SAM" id="Phobius"/>
    </source>
</evidence>
<sequence length="197" mass="21110">MVSSLMALAWIIVFWQMPVKWWGGQAQITSSLKWIATLVMAAITVGVLVVLRAYYPWVVVGYLGLWLLIGMVDATERIIPNRLVALSLGWSFATYPWTHFFVITAVACGLGLGLLLLLVHIATRGGLGMGDVKYSVALGVALGWPEGLLALVAGIWAAGLYAVVLILARKAKRQDSIPLGPFLVFGGLLGLLGALGH</sequence>
<dbReference type="GO" id="GO:0005886">
    <property type="term" value="C:plasma membrane"/>
    <property type="evidence" value="ECO:0007669"/>
    <property type="project" value="TreeGrafter"/>
</dbReference>
<keyword evidence="2" id="KW-0812">Transmembrane</keyword>
<dbReference type="Gene3D" id="1.20.120.1220">
    <property type="match status" value="1"/>
</dbReference>
<evidence type="ECO:0000313" key="4">
    <source>
        <dbReference type="EMBL" id="PSR33337.1"/>
    </source>
</evidence>
<name>A0A2T2XFS9_9FIRM</name>
<protein>
    <recommendedName>
        <fullName evidence="3">Prepilin type IV endopeptidase peptidase domain-containing protein</fullName>
    </recommendedName>
</protein>
<gene>
    <name evidence="4" type="ORF">C7B46_10365</name>
</gene>
<dbReference type="EMBL" id="PXYW01000022">
    <property type="protein sequence ID" value="PSR33337.1"/>
    <property type="molecule type" value="Genomic_DNA"/>
</dbReference>
<dbReference type="GO" id="GO:0004190">
    <property type="term" value="F:aspartic-type endopeptidase activity"/>
    <property type="evidence" value="ECO:0007669"/>
    <property type="project" value="InterPro"/>
</dbReference>
<keyword evidence="2" id="KW-0472">Membrane</keyword>
<organism evidence="4 5">
    <name type="scientific">Sulfobacillus benefaciens</name>
    <dbReference type="NCBI Taxonomy" id="453960"/>
    <lineage>
        <taxon>Bacteria</taxon>
        <taxon>Bacillati</taxon>
        <taxon>Bacillota</taxon>
        <taxon>Clostridia</taxon>
        <taxon>Eubacteriales</taxon>
        <taxon>Clostridiales Family XVII. Incertae Sedis</taxon>
        <taxon>Sulfobacillus</taxon>
    </lineage>
</organism>
<feature type="transmembrane region" description="Helical" evidence="2">
    <location>
        <begin position="142"/>
        <end position="167"/>
    </location>
</feature>
<evidence type="ECO:0000256" key="1">
    <source>
        <dbReference type="ARBA" id="ARBA00005801"/>
    </source>
</evidence>
<evidence type="ECO:0000259" key="3">
    <source>
        <dbReference type="Pfam" id="PF01478"/>
    </source>
</evidence>
<feature type="transmembrane region" description="Helical" evidence="2">
    <location>
        <begin position="61"/>
        <end position="79"/>
    </location>
</feature>
<evidence type="ECO:0000313" key="5">
    <source>
        <dbReference type="Proteomes" id="UP000242972"/>
    </source>
</evidence>
<feature type="domain" description="Prepilin type IV endopeptidase peptidase" evidence="3">
    <location>
        <begin position="65"/>
        <end position="163"/>
    </location>
</feature>
<proteinExistence type="inferred from homology"/>
<dbReference type="Pfam" id="PF01478">
    <property type="entry name" value="Peptidase_A24"/>
    <property type="match status" value="1"/>
</dbReference>
<dbReference type="Proteomes" id="UP000242972">
    <property type="component" value="Unassembled WGS sequence"/>
</dbReference>
<keyword evidence="2" id="KW-1133">Transmembrane helix</keyword>
<dbReference type="PANTHER" id="PTHR30487">
    <property type="entry name" value="TYPE 4 PREPILIN-LIKE PROTEINS LEADER PEPTIDE-PROCESSING ENZYME"/>
    <property type="match status" value="1"/>
</dbReference>
<dbReference type="InterPro" id="IPR050882">
    <property type="entry name" value="Prepilin_peptidase/N-MTase"/>
</dbReference>
<feature type="transmembrane region" description="Helical" evidence="2">
    <location>
        <begin position="100"/>
        <end position="122"/>
    </location>
</feature>
<dbReference type="AlphaFoldDB" id="A0A2T2XFS9"/>
<feature type="transmembrane region" description="Helical" evidence="2">
    <location>
        <begin position="6"/>
        <end position="23"/>
    </location>
</feature>